<dbReference type="STRING" id="376730.SAMN04487906_0965"/>
<evidence type="ECO:0000256" key="6">
    <source>
        <dbReference type="NCBIfam" id="TIGR00152"/>
    </source>
</evidence>
<dbReference type="CDD" id="cd02022">
    <property type="entry name" value="DPCK"/>
    <property type="match status" value="1"/>
</dbReference>
<dbReference type="GO" id="GO:0015937">
    <property type="term" value="P:coenzyme A biosynthetic process"/>
    <property type="evidence" value="ECO:0007669"/>
    <property type="project" value="UniProtKB-UniRule"/>
</dbReference>
<evidence type="ECO:0000256" key="2">
    <source>
        <dbReference type="ARBA" id="ARBA00022741"/>
    </source>
</evidence>
<proteinExistence type="inferred from homology"/>
<comment type="subcellular location">
    <subcellularLocation>
        <location evidence="5">Cytoplasm</location>
    </subcellularLocation>
</comment>
<comment type="similarity">
    <text evidence="1 5">Belongs to the CoaE family.</text>
</comment>
<dbReference type="NCBIfam" id="TIGR00152">
    <property type="entry name" value="dephospho-CoA kinase"/>
    <property type="match status" value="1"/>
</dbReference>
<comment type="pathway">
    <text evidence="5">Cofactor biosynthesis; coenzyme A biosynthesis; CoA from (R)-pantothenate: step 5/5.</text>
</comment>
<dbReference type="HAMAP" id="MF_00376">
    <property type="entry name" value="Dephospho_CoA_kinase"/>
    <property type="match status" value="1"/>
</dbReference>
<dbReference type="GO" id="GO:0004140">
    <property type="term" value="F:dephospho-CoA kinase activity"/>
    <property type="evidence" value="ECO:0007669"/>
    <property type="project" value="UniProtKB-UniRule"/>
</dbReference>
<dbReference type="PANTHER" id="PTHR10695:SF46">
    <property type="entry name" value="BIFUNCTIONAL COENZYME A SYNTHASE-RELATED"/>
    <property type="match status" value="1"/>
</dbReference>
<evidence type="ECO:0000313" key="8">
    <source>
        <dbReference type="Proteomes" id="UP000018850"/>
    </source>
</evidence>
<keyword evidence="3 5" id="KW-0067">ATP-binding</keyword>
<comment type="catalytic activity">
    <reaction evidence="5">
        <text>3'-dephospho-CoA + ATP = ADP + CoA + H(+)</text>
        <dbReference type="Rhea" id="RHEA:18245"/>
        <dbReference type="ChEBI" id="CHEBI:15378"/>
        <dbReference type="ChEBI" id="CHEBI:30616"/>
        <dbReference type="ChEBI" id="CHEBI:57287"/>
        <dbReference type="ChEBI" id="CHEBI:57328"/>
        <dbReference type="ChEBI" id="CHEBI:456216"/>
        <dbReference type="EC" id="2.7.1.24"/>
    </reaction>
</comment>
<dbReference type="SUPFAM" id="SSF52540">
    <property type="entry name" value="P-loop containing nucleoside triphosphate hydrolases"/>
    <property type="match status" value="1"/>
</dbReference>
<keyword evidence="2 5" id="KW-0547">Nucleotide-binding</keyword>
<dbReference type="RefSeq" id="WP_038264085.1">
    <property type="nucleotide sequence ID" value="NZ_AYXY01000019.1"/>
</dbReference>
<reference evidence="7 8" key="2">
    <citation type="journal article" date="2016" name="Genome Announc.">
        <title>Draft Genome Sequence of Zhouia amylolytica AD3, Isolated from Tidal Flat Sediment.</title>
        <authorList>
            <person name="Jia B."/>
            <person name="Jin H.M."/>
            <person name="Lee H.J."/>
            <person name="Jeon C.O."/>
        </authorList>
    </citation>
    <scope>NUCLEOTIDE SEQUENCE [LARGE SCALE GENOMIC DNA]</scope>
    <source>
        <strain evidence="7 8">AD3</strain>
    </source>
</reference>
<dbReference type="GO" id="GO:0005737">
    <property type="term" value="C:cytoplasm"/>
    <property type="evidence" value="ECO:0007669"/>
    <property type="project" value="UniProtKB-SubCell"/>
</dbReference>
<dbReference type="eggNOG" id="COG0237">
    <property type="taxonomic scope" value="Bacteria"/>
</dbReference>
<dbReference type="GO" id="GO:0005524">
    <property type="term" value="F:ATP binding"/>
    <property type="evidence" value="ECO:0007669"/>
    <property type="project" value="UniProtKB-UniRule"/>
</dbReference>
<dbReference type="Gene3D" id="3.40.50.300">
    <property type="entry name" value="P-loop containing nucleotide triphosphate hydrolases"/>
    <property type="match status" value="1"/>
</dbReference>
<dbReference type="Pfam" id="PF01121">
    <property type="entry name" value="CoaE"/>
    <property type="match status" value="1"/>
</dbReference>
<accession>W2UNQ8</accession>
<feature type="binding site" evidence="5">
    <location>
        <begin position="10"/>
        <end position="15"/>
    </location>
    <ligand>
        <name>ATP</name>
        <dbReference type="ChEBI" id="CHEBI:30616"/>
    </ligand>
</feature>
<evidence type="ECO:0000256" key="3">
    <source>
        <dbReference type="ARBA" id="ARBA00022840"/>
    </source>
</evidence>
<reference evidence="8" key="1">
    <citation type="submission" date="2013-11" db="EMBL/GenBank/DDBJ databases">
        <title>Draft genome sequence from a member of Zhouia, isolated tidal flat.</title>
        <authorList>
            <person name="Jin H."/>
            <person name="Jeon C.O."/>
        </authorList>
    </citation>
    <scope>NUCLEOTIDE SEQUENCE [LARGE SCALE GENOMIC DNA]</scope>
    <source>
        <strain evidence="8">AD3</strain>
    </source>
</reference>
<dbReference type="PANTHER" id="PTHR10695">
    <property type="entry name" value="DEPHOSPHO-COA KINASE-RELATED"/>
    <property type="match status" value="1"/>
</dbReference>
<organism evidence="7 8">
    <name type="scientific">Zhouia amylolytica AD3</name>
    <dbReference type="NCBI Taxonomy" id="1286632"/>
    <lineage>
        <taxon>Bacteria</taxon>
        <taxon>Pseudomonadati</taxon>
        <taxon>Bacteroidota</taxon>
        <taxon>Flavobacteriia</taxon>
        <taxon>Flavobacteriales</taxon>
        <taxon>Flavobacteriaceae</taxon>
        <taxon>Zhouia</taxon>
    </lineage>
</organism>
<dbReference type="InterPro" id="IPR001977">
    <property type="entry name" value="Depp_CoAkinase"/>
</dbReference>
<keyword evidence="8" id="KW-1185">Reference proteome</keyword>
<evidence type="ECO:0000313" key="7">
    <source>
        <dbReference type="EMBL" id="ETN95638.1"/>
    </source>
</evidence>
<dbReference type="EMBL" id="AYXY01000019">
    <property type="protein sequence ID" value="ETN95638.1"/>
    <property type="molecule type" value="Genomic_DNA"/>
</dbReference>
<comment type="caution">
    <text evidence="7">The sequence shown here is derived from an EMBL/GenBank/DDBJ whole genome shotgun (WGS) entry which is preliminary data.</text>
</comment>
<dbReference type="Proteomes" id="UP000018850">
    <property type="component" value="Unassembled WGS sequence"/>
</dbReference>
<evidence type="ECO:0000256" key="4">
    <source>
        <dbReference type="ARBA" id="ARBA00022993"/>
    </source>
</evidence>
<dbReference type="InterPro" id="IPR027417">
    <property type="entry name" value="P-loop_NTPase"/>
</dbReference>
<protein>
    <recommendedName>
        <fullName evidence="5 6">Dephospho-CoA kinase</fullName>
        <ecNumber evidence="5 6">2.7.1.24</ecNumber>
    </recommendedName>
    <alternativeName>
        <fullName evidence="5">Dephosphocoenzyme A kinase</fullName>
    </alternativeName>
</protein>
<keyword evidence="5" id="KW-0963">Cytoplasm</keyword>
<keyword evidence="4 5" id="KW-0173">Coenzyme A biosynthesis</keyword>
<name>W2UNQ8_9FLAO</name>
<evidence type="ECO:0000256" key="5">
    <source>
        <dbReference type="HAMAP-Rule" id="MF_00376"/>
    </source>
</evidence>
<dbReference type="AlphaFoldDB" id="W2UNQ8"/>
<keyword evidence="5 7" id="KW-0418">Kinase</keyword>
<dbReference type="EC" id="2.7.1.24" evidence="5 6"/>
<evidence type="ECO:0000256" key="1">
    <source>
        <dbReference type="ARBA" id="ARBA00009018"/>
    </source>
</evidence>
<dbReference type="PATRIC" id="fig|1286632.3.peg.1351"/>
<keyword evidence="5 7" id="KW-0808">Transferase</keyword>
<sequence length="194" mass="22052">MVVGLTGGIGSGKSTVADMFHNLGVPVYIADKEAKKLMEKSDDIRNKIIELLGEQAYDGLLPERSYIANIVFKDKHKLSALNAIIHPVVIKHFHEWYKAQKSPYVIKEVAILFETGGANECDYTILVTAPEEDRIKRVIIRDQVDREVVLERMNNQWPDNKKIELADFVINNTNLVKTQQQVTTIHNTLLAKRK</sequence>
<comment type="function">
    <text evidence="5">Catalyzes the phosphorylation of the 3'-hydroxyl group of dephosphocoenzyme A to form coenzyme A.</text>
</comment>
<dbReference type="UniPathway" id="UPA00241">
    <property type="reaction ID" value="UER00356"/>
</dbReference>
<gene>
    <name evidence="5" type="primary">coaE</name>
    <name evidence="7" type="ORF">P278_13600</name>
</gene>
<dbReference type="PROSITE" id="PS51219">
    <property type="entry name" value="DPCK"/>
    <property type="match status" value="1"/>
</dbReference>